<dbReference type="InterPro" id="IPR048367">
    <property type="entry name" value="TNP-like_RNaseH_C"/>
</dbReference>
<reference evidence="4 5" key="1">
    <citation type="submission" date="2024-05" db="EMBL/GenBank/DDBJ databases">
        <title>Genetic variation in Jamaican populations of the coffee berry borer (Hypothenemus hampei).</title>
        <authorList>
            <person name="Errbii M."/>
            <person name="Myrie A."/>
        </authorList>
    </citation>
    <scope>NUCLEOTIDE SEQUENCE [LARGE SCALE GENOMIC DNA]</scope>
    <source>
        <strain evidence="4">JA-Hopewell-2020-01-JO</strain>
        <tissue evidence="4">Whole body</tissue>
    </source>
</reference>
<organism evidence="4 5">
    <name type="scientific">Hypothenemus hampei</name>
    <name type="common">Coffee berry borer</name>
    <dbReference type="NCBI Taxonomy" id="57062"/>
    <lineage>
        <taxon>Eukaryota</taxon>
        <taxon>Metazoa</taxon>
        <taxon>Ecdysozoa</taxon>
        <taxon>Arthropoda</taxon>
        <taxon>Hexapoda</taxon>
        <taxon>Insecta</taxon>
        <taxon>Pterygota</taxon>
        <taxon>Neoptera</taxon>
        <taxon>Endopterygota</taxon>
        <taxon>Coleoptera</taxon>
        <taxon>Polyphaga</taxon>
        <taxon>Cucujiformia</taxon>
        <taxon>Curculionidae</taxon>
        <taxon>Scolytinae</taxon>
        <taxon>Hypothenemus</taxon>
    </lineage>
</organism>
<dbReference type="Proteomes" id="UP001566132">
    <property type="component" value="Unassembled WGS sequence"/>
</dbReference>
<feature type="transmembrane region" description="Helical" evidence="2">
    <location>
        <begin position="68"/>
        <end position="86"/>
    </location>
</feature>
<gene>
    <name evidence="4" type="ORF">ABEB36_013578</name>
</gene>
<sequence>MPKSVRRKRVPSPRDSEGEIHPNQKRRKSEKYEALMEKLREIEARIGKSTEFSSNESVSSQVEELPRVLRGILVLGLTVMLCSMFYHKTMIGRSLLVRHLNQDCLENLFGCVRSHLGRNINLSPDHFLRSFKTLLINNLVSTRSAGFNCEDDQSDGLLTNLKDFFNLSNDDLHPTLDSEDVITPLQLTKIFIPSKDYVCINITNYVAGFAAKKIHELTKLC</sequence>
<evidence type="ECO:0000313" key="4">
    <source>
        <dbReference type="EMBL" id="KAL1489634.1"/>
    </source>
</evidence>
<feature type="domain" description="Transposable element P transposase-like RNase H C-terminal" evidence="3">
    <location>
        <begin position="100"/>
        <end position="127"/>
    </location>
</feature>
<feature type="compositionally biased region" description="Basic residues" evidence="1">
    <location>
        <begin position="1"/>
        <end position="11"/>
    </location>
</feature>
<evidence type="ECO:0000313" key="5">
    <source>
        <dbReference type="Proteomes" id="UP001566132"/>
    </source>
</evidence>
<evidence type="ECO:0000259" key="3">
    <source>
        <dbReference type="Pfam" id="PF21789"/>
    </source>
</evidence>
<dbReference type="Pfam" id="PF21789">
    <property type="entry name" value="TNP-like_RNaseH_C"/>
    <property type="match status" value="1"/>
</dbReference>
<evidence type="ECO:0000256" key="2">
    <source>
        <dbReference type="SAM" id="Phobius"/>
    </source>
</evidence>
<keyword evidence="2" id="KW-1133">Transmembrane helix</keyword>
<dbReference type="EMBL" id="JBDJPC010000011">
    <property type="protein sequence ID" value="KAL1489634.1"/>
    <property type="molecule type" value="Genomic_DNA"/>
</dbReference>
<accession>A0ABD1E7E5</accession>
<keyword evidence="2" id="KW-0472">Membrane</keyword>
<keyword evidence="5" id="KW-1185">Reference proteome</keyword>
<feature type="compositionally biased region" description="Basic and acidic residues" evidence="1">
    <location>
        <begin position="12"/>
        <end position="22"/>
    </location>
</feature>
<evidence type="ECO:0000256" key="1">
    <source>
        <dbReference type="SAM" id="MobiDB-lite"/>
    </source>
</evidence>
<keyword evidence="2" id="KW-0812">Transmembrane</keyword>
<protein>
    <recommendedName>
        <fullName evidence="3">Transposable element P transposase-like RNase H C-terminal domain-containing protein</fullName>
    </recommendedName>
</protein>
<comment type="caution">
    <text evidence="4">The sequence shown here is derived from an EMBL/GenBank/DDBJ whole genome shotgun (WGS) entry which is preliminary data.</text>
</comment>
<feature type="region of interest" description="Disordered" evidence="1">
    <location>
        <begin position="1"/>
        <end position="31"/>
    </location>
</feature>
<dbReference type="AlphaFoldDB" id="A0ABD1E7E5"/>
<proteinExistence type="predicted"/>
<name>A0ABD1E7E5_HYPHA</name>